<evidence type="ECO:0000313" key="2">
    <source>
        <dbReference type="Proteomes" id="UP000694864"/>
    </source>
</evidence>
<dbReference type="SMART" id="SM00255">
    <property type="entry name" value="TIR"/>
    <property type="match status" value="1"/>
</dbReference>
<dbReference type="InterPro" id="IPR027417">
    <property type="entry name" value="P-loop_NTPase"/>
</dbReference>
<dbReference type="Pfam" id="PF00931">
    <property type="entry name" value="NB-ARC"/>
    <property type="match status" value="1"/>
</dbReference>
<reference evidence="3" key="2">
    <citation type="submission" date="2025-08" db="UniProtKB">
        <authorList>
            <consortium name="RefSeq"/>
        </authorList>
    </citation>
    <scope>IDENTIFICATION</scope>
    <source>
        <tissue evidence="3">Leaf</tissue>
    </source>
</reference>
<proteinExistence type="predicted"/>
<organism evidence="2 3">
    <name type="scientific">Camelina sativa</name>
    <name type="common">False flax</name>
    <name type="synonym">Myagrum sativum</name>
    <dbReference type="NCBI Taxonomy" id="90675"/>
    <lineage>
        <taxon>Eukaryota</taxon>
        <taxon>Viridiplantae</taxon>
        <taxon>Streptophyta</taxon>
        <taxon>Embryophyta</taxon>
        <taxon>Tracheophyta</taxon>
        <taxon>Spermatophyta</taxon>
        <taxon>Magnoliopsida</taxon>
        <taxon>eudicotyledons</taxon>
        <taxon>Gunneridae</taxon>
        <taxon>Pentapetalae</taxon>
        <taxon>rosids</taxon>
        <taxon>malvids</taxon>
        <taxon>Brassicales</taxon>
        <taxon>Brassicaceae</taxon>
        <taxon>Camelineae</taxon>
        <taxon>Camelina</taxon>
    </lineage>
</organism>
<dbReference type="SUPFAM" id="SSF52200">
    <property type="entry name" value="Toll/Interleukin receptor TIR domain"/>
    <property type="match status" value="1"/>
</dbReference>
<dbReference type="Gene3D" id="1.10.8.430">
    <property type="entry name" value="Helical domain of apoptotic protease-activating factors"/>
    <property type="match status" value="1"/>
</dbReference>
<protein>
    <submittedName>
        <fullName evidence="3">TMV resistance protein N-like</fullName>
    </submittedName>
</protein>
<dbReference type="SUPFAM" id="SSF52540">
    <property type="entry name" value="P-loop containing nucleoside triphosphate hydrolases"/>
    <property type="match status" value="1"/>
</dbReference>
<dbReference type="InterPro" id="IPR002182">
    <property type="entry name" value="NB-ARC"/>
</dbReference>
<dbReference type="PANTHER" id="PTHR11017:SF388">
    <property type="entry name" value="TIR DOMAIN-CONTAINING PROTEIN"/>
    <property type="match status" value="1"/>
</dbReference>
<dbReference type="GeneID" id="104733686"/>
<dbReference type="PANTHER" id="PTHR11017">
    <property type="entry name" value="LEUCINE-RICH REPEAT-CONTAINING PROTEIN"/>
    <property type="match status" value="1"/>
</dbReference>
<dbReference type="Proteomes" id="UP000694864">
    <property type="component" value="Chromosome 12"/>
</dbReference>
<dbReference type="RefSeq" id="XP_010451551.1">
    <property type="nucleotide sequence ID" value="XM_010453249.1"/>
</dbReference>
<dbReference type="PROSITE" id="PS50104">
    <property type="entry name" value="TIR"/>
    <property type="match status" value="1"/>
</dbReference>
<name>A0ABM0V6C9_CAMSA</name>
<dbReference type="Gene3D" id="3.40.50.10140">
    <property type="entry name" value="Toll/interleukin-1 receptor homology (TIR) domain"/>
    <property type="match status" value="1"/>
</dbReference>
<reference evidence="2" key="1">
    <citation type="journal article" date="2014" name="Nat. Commun.">
        <title>The emerging biofuel crop Camelina sativa retains a highly undifferentiated hexaploid genome structure.</title>
        <authorList>
            <person name="Kagale S."/>
            <person name="Koh C."/>
            <person name="Nixon J."/>
            <person name="Bollina V."/>
            <person name="Clarke W.E."/>
            <person name="Tuteja R."/>
            <person name="Spillane C."/>
            <person name="Robinson S.J."/>
            <person name="Links M.G."/>
            <person name="Clarke C."/>
            <person name="Higgins E.E."/>
            <person name="Huebert T."/>
            <person name="Sharpe A.G."/>
            <person name="Parkin I.A."/>
        </authorList>
    </citation>
    <scope>NUCLEOTIDE SEQUENCE [LARGE SCALE GENOMIC DNA]</scope>
    <source>
        <strain evidence="2">cv. DH55</strain>
    </source>
</reference>
<dbReference type="Pfam" id="PF01582">
    <property type="entry name" value="TIR"/>
    <property type="match status" value="1"/>
</dbReference>
<dbReference type="PRINTS" id="PR00364">
    <property type="entry name" value="DISEASERSIST"/>
</dbReference>
<dbReference type="InterPro" id="IPR035897">
    <property type="entry name" value="Toll_tir_struct_dom_sf"/>
</dbReference>
<evidence type="ECO:0000313" key="3">
    <source>
        <dbReference type="RefSeq" id="XP_010451551.1"/>
    </source>
</evidence>
<feature type="domain" description="TIR" evidence="1">
    <location>
        <begin position="10"/>
        <end position="163"/>
    </location>
</feature>
<dbReference type="InterPro" id="IPR044974">
    <property type="entry name" value="Disease_R_plants"/>
</dbReference>
<accession>A0ABM0V6C9</accession>
<dbReference type="InterPro" id="IPR000157">
    <property type="entry name" value="TIR_dom"/>
</dbReference>
<gene>
    <name evidence="3" type="primary">LOC104733686</name>
</gene>
<evidence type="ECO:0000259" key="1">
    <source>
        <dbReference type="PROSITE" id="PS50104"/>
    </source>
</evidence>
<dbReference type="InterPro" id="IPR042197">
    <property type="entry name" value="Apaf_helical"/>
</dbReference>
<keyword evidence="2" id="KW-1185">Reference proteome</keyword>
<sequence length="342" mass="38872">MGSSSSHRLWNYDVFLSFRDTRKSFVSHLHKALITRGIVTFKDDRKLEIGESISDELSRAIRSSRFAVVVISENYVTSRWCLEELRLIMELQGKKEIEVVPIFYGVNPSDVRHQRGNFALERKLSLKHGLLYLQEQLLSNILGEEHVKLWSVEQGAHCIKSRLGNLKAFIVLDDVDDVKQLYALAKEVRWFGTGSRIIVTTRDKSLLNSCGVRIVYDVKCMGNDNALTLFEQVAFEGGHPPSHVYKDLSIRASRLAQGLPLALEAFGFYLHGKSLMEWKDGLKSFEEAPYENIMSILKTSYDSLDELGKTAFLHVACLFNGDPVLRVMTLLDRGRFGIRDLA</sequence>